<comment type="function">
    <text evidence="6 7">Catalyzes a reversible aldol reaction between acetaldehyde and D-glyceraldehyde 3-phosphate to generate 2-deoxy-D-ribose 5-phosphate.</text>
</comment>
<dbReference type="UniPathway" id="UPA00002">
    <property type="reaction ID" value="UER00468"/>
</dbReference>
<dbReference type="GO" id="GO:0009264">
    <property type="term" value="P:deoxyribonucleotide catabolic process"/>
    <property type="evidence" value="ECO:0007669"/>
    <property type="project" value="UniProtKB-UniRule"/>
</dbReference>
<dbReference type="CDD" id="cd00959">
    <property type="entry name" value="DeoC"/>
    <property type="match status" value="1"/>
</dbReference>
<feature type="active site" description="Proton donor/acceptor" evidence="7">
    <location>
        <position position="190"/>
    </location>
</feature>
<comment type="subcellular location">
    <subcellularLocation>
        <location evidence="7">Cytoplasm</location>
    </subcellularLocation>
</comment>
<dbReference type="GO" id="GO:0016052">
    <property type="term" value="P:carbohydrate catabolic process"/>
    <property type="evidence" value="ECO:0007669"/>
    <property type="project" value="TreeGrafter"/>
</dbReference>
<protein>
    <recommendedName>
        <fullName evidence="7">Deoxyribose-phosphate aldolase</fullName>
        <shortName evidence="7">DERA</shortName>
        <ecNumber evidence="7">4.1.2.4</ecNumber>
    </recommendedName>
    <alternativeName>
        <fullName evidence="7">2-deoxy-D-ribose 5-phosphate aldolase</fullName>
    </alternativeName>
    <alternativeName>
        <fullName evidence="7">Phosphodeoxyriboaldolase</fullName>
        <shortName evidence="7">Deoxyriboaldolase</shortName>
    </alternativeName>
</protein>
<feature type="active site" description="Schiff-base intermediate with acetaldehyde" evidence="7">
    <location>
        <position position="161"/>
    </location>
</feature>
<dbReference type="PANTHER" id="PTHR10889">
    <property type="entry name" value="DEOXYRIBOSE-PHOSPHATE ALDOLASE"/>
    <property type="match status" value="1"/>
</dbReference>
<name>A0A1Q9YI58_9FIRM</name>
<dbReference type="InterPro" id="IPR028581">
    <property type="entry name" value="DeoC_typeI"/>
</dbReference>
<dbReference type="InterPro" id="IPR013785">
    <property type="entry name" value="Aldolase_TIM"/>
</dbReference>
<dbReference type="PANTHER" id="PTHR10889:SF1">
    <property type="entry name" value="DEOXYRIBOSE-PHOSPHATE ALDOLASE"/>
    <property type="match status" value="1"/>
</dbReference>
<gene>
    <name evidence="7" type="primary">deoC</name>
    <name evidence="8" type="ORF">BO223_10555</name>
</gene>
<dbReference type="FunFam" id="3.20.20.70:FF:000044">
    <property type="entry name" value="Deoxyribose-phosphate aldolase"/>
    <property type="match status" value="1"/>
</dbReference>
<accession>A0A1Q9YI58</accession>
<reference evidence="8 9" key="1">
    <citation type="submission" date="2016-11" db="EMBL/GenBank/DDBJ databases">
        <title>Description of two novel members of the family Erysipelotrichaceae: Ileibacterium lipovorans gen. nov., sp. nov. and Dubosiella newyorkensis, gen. nov., sp. nov.</title>
        <authorList>
            <person name="Cox L.M."/>
            <person name="Sohn J."/>
            <person name="Tyrrell K.L."/>
            <person name="Citron D.M."/>
            <person name="Lawson P.A."/>
            <person name="Patel N.B."/>
            <person name="Iizumi T."/>
            <person name="Perez-Perez G.I."/>
            <person name="Goldstein E.J."/>
            <person name="Blaser M.J."/>
        </authorList>
    </citation>
    <scope>NUCLEOTIDE SEQUENCE [LARGE SCALE GENOMIC DNA]</scope>
    <source>
        <strain evidence="8 9">NYU-BL-K8</strain>
    </source>
</reference>
<dbReference type="EC" id="4.1.2.4" evidence="7"/>
<dbReference type="GO" id="GO:0004139">
    <property type="term" value="F:deoxyribose-phosphate aldolase activity"/>
    <property type="evidence" value="ECO:0007669"/>
    <property type="project" value="UniProtKB-UniRule"/>
</dbReference>
<evidence type="ECO:0000256" key="1">
    <source>
        <dbReference type="ARBA" id="ARBA00010936"/>
    </source>
</evidence>
<dbReference type="GO" id="GO:0006018">
    <property type="term" value="P:2-deoxyribose 1-phosphate catabolic process"/>
    <property type="evidence" value="ECO:0007669"/>
    <property type="project" value="UniProtKB-UniRule"/>
</dbReference>
<keyword evidence="3 7" id="KW-0456">Lyase</keyword>
<evidence type="ECO:0000313" key="9">
    <source>
        <dbReference type="Proteomes" id="UP000186758"/>
    </source>
</evidence>
<organism evidence="8 9">
    <name type="scientific">Faecalibaculum rodentium</name>
    <dbReference type="NCBI Taxonomy" id="1702221"/>
    <lineage>
        <taxon>Bacteria</taxon>
        <taxon>Bacillati</taxon>
        <taxon>Bacillota</taxon>
        <taxon>Erysipelotrichia</taxon>
        <taxon>Erysipelotrichales</taxon>
        <taxon>Erysipelotrichaceae</taxon>
        <taxon>Faecalibaculum</taxon>
    </lineage>
</organism>
<evidence type="ECO:0000256" key="6">
    <source>
        <dbReference type="ARBA" id="ARBA00056337"/>
    </source>
</evidence>
<sequence>MNTEALTEKTLAAMFDHTQLAADATEEMMKKLCDEAREIGTAMVAINPYWVPFCKEQLKGTSVHVGAAIGFPLGQNTLATKLFETRDSLEEGADEIDYMINQSKVKAGDWDYIEKEMREITEISHEFNAPCKVIFENCNLTKDEIRKIAEIAKKVGIDYVKTSTGKGKGGATVEDVKLMKDTVGDTCKVKAAGGIRDWETCRAMIEAGAERIGTSSSLKILEEFRRSREQ</sequence>
<comment type="similarity">
    <text evidence="1 7">Belongs to the DeoC/FbaB aldolase family. DeoC type 1 subfamily.</text>
</comment>
<dbReference type="NCBIfam" id="TIGR00126">
    <property type="entry name" value="deoC"/>
    <property type="match status" value="1"/>
</dbReference>
<dbReference type="EMBL" id="MPJZ01000091">
    <property type="protein sequence ID" value="OLU43843.1"/>
    <property type="molecule type" value="Genomic_DNA"/>
</dbReference>
<comment type="pathway">
    <text evidence="7">Carbohydrate degradation; 2-deoxy-D-ribose 1-phosphate degradation; D-glyceraldehyde 3-phosphate and acetaldehyde from 2-deoxy-alpha-D-ribose 1-phosphate: step 2/2.</text>
</comment>
<comment type="catalytic activity">
    <reaction evidence="5 7">
        <text>2-deoxy-D-ribose 5-phosphate = D-glyceraldehyde 3-phosphate + acetaldehyde</text>
        <dbReference type="Rhea" id="RHEA:12821"/>
        <dbReference type="ChEBI" id="CHEBI:15343"/>
        <dbReference type="ChEBI" id="CHEBI:59776"/>
        <dbReference type="ChEBI" id="CHEBI:62877"/>
        <dbReference type="EC" id="4.1.2.4"/>
    </reaction>
</comment>
<evidence type="ECO:0000256" key="4">
    <source>
        <dbReference type="ARBA" id="ARBA00023270"/>
    </source>
</evidence>
<evidence type="ECO:0000256" key="5">
    <source>
        <dbReference type="ARBA" id="ARBA00048791"/>
    </source>
</evidence>
<evidence type="ECO:0000313" key="8">
    <source>
        <dbReference type="EMBL" id="OLU43843.1"/>
    </source>
</evidence>
<dbReference type="GO" id="GO:0005737">
    <property type="term" value="C:cytoplasm"/>
    <property type="evidence" value="ECO:0007669"/>
    <property type="project" value="UniProtKB-SubCell"/>
</dbReference>
<evidence type="ECO:0000256" key="3">
    <source>
        <dbReference type="ARBA" id="ARBA00023239"/>
    </source>
</evidence>
<dbReference type="PIRSF" id="PIRSF001357">
    <property type="entry name" value="DeoC"/>
    <property type="match status" value="1"/>
</dbReference>
<dbReference type="SUPFAM" id="SSF51569">
    <property type="entry name" value="Aldolase"/>
    <property type="match status" value="1"/>
</dbReference>
<keyword evidence="4 7" id="KW-0704">Schiff base</keyword>
<dbReference type="Proteomes" id="UP000186758">
    <property type="component" value="Unassembled WGS sequence"/>
</dbReference>
<dbReference type="Pfam" id="PF01791">
    <property type="entry name" value="DeoC"/>
    <property type="match status" value="1"/>
</dbReference>
<dbReference type="AlphaFoldDB" id="A0A1Q9YI58"/>
<dbReference type="Gene3D" id="3.20.20.70">
    <property type="entry name" value="Aldolase class I"/>
    <property type="match status" value="1"/>
</dbReference>
<dbReference type="InterPro" id="IPR011343">
    <property type="entry name" value="DeoC"/>
</dbReference>
<dbReference type="InterPro" id="IPR002915">
    <property type="entry name" value="DeoC/FbaB/LacD_aldolase"/>
</dbReference>
<evidence type="ECO:0000256" key="7">
    <source>
        <dbReference type="HAMAP-Rule" id="MF_00114"/>
    </source>
</evidence>
<dbReference type="RefSeq" id="WP_075886063.1">
    <property type="nucleotide sequence ID" value="NZ_CALFTW010000041.1"/>
</dbReference>
<dbReference type="HAMAP" id="MF_00114">
    <property type="entry name" value="DeoC_type1"/>
    <property type="match status" value="1"/>
</dbReference>
<comment type="caution">
    <text evidence="8">The sequence shown here is derived from an EMBL/GenBank/DDBJ whole genome shotgun (WGS) entry which is preliminary data.</text>
</comment>
<feature type="active site" description="Proton donor/acceptor" evidence="7">
    <location>
        <position position="97"/>
    </location>
</feature>
<proteinExistence type="inferred from homology"/>
<keyword evidence="2 7" id="KW-0963">Cytoplasm</keyword>
<evidence type="ECO:0000256" key="2">
    <source>
        <dbReference type="ARBA" id="ARBA00022490"/>
    </source>
</evidence>
<dbReference type="SMART" id="SM01133">
    <property type="entry name" value="DeoC"/>
    <property type="match status" value="1"/>
</dbReference>